<protein>
    <submittedName>
        <fullName evidence="2">Uncharacterized protein</fullName>
    </submittedName>
</protein>
<proteinExistence type="predicted"/>
<feature type="region of interest" description="Disordered" evidence="1">
    <location>
        <begin position="175"/>
        <end position="275"/>
    </location>
</feature>
<feature type="compositionally biased region" description="Pro residues" evidence="1">
    <location>
        <begin position="52"/>
        <end position="69"/>
    </location>
</feature>
<reference evidence="2 3" key="1">
    <citation type="submission" date="2016-04" db="EMBL/GenBank/DDBJ databases">
        <title>A degradative enzymes factory behind the ericoid mycorrhizal symbiosis.</title>
        <authorList>
            <consortium name="DOE Joint Genome Institute"/>
            <person name="Martino E."/>
            <person name="Morin E."/>
            <person name="Grelet G."/>
            <person name="Kuo A."/>
            <person name="Kohler A."/>
            <person name="Daghino S."/>
            <person name="Barry K."/>
            <person name="Choi C."/>
            <person name="Cichocki N."/>
            <person name="Clum A."/>
            <person name="Copeland A."/>
            <person name="Hainaut M."/>
            <person name="Haridas S."/>
            <person name="Labutti K."/>
            <person name="Lindquist E."/>
            <person name="Lipzen A."/>
            <person name="Khouja H.-R."/>
            <person name="Murat C."/>
            <person name="Ohm R."/>
            <person name="Olson A."/>
            <person name="Spatafora J."/>
            <person name="Veneault-Fourrey C."/>
            <person name="Henrissat B."/>
            <person name="Grigoriev I."/>
            <person name="Martin F."/>
            <person name="Perotto S."/>
        </authorList>
    </citation>
    <scope>NUCLEOTIDE SEQUENCE [LARGE SCALE GENOMIC DNA]</scope>
    <source>
        <strain evidence="2 3">E</strain>
    </source>
</reference>
<dbReference type="RefSeq" id="XP_024744626.1">
    <property type="nucleotide sequence ID" value="XM_024871794.1"/>
</dbReference>
<sequence length="275" mass="30077">MASGSGSGKGKSGRKGDKAANKRKDDIYDMPSDNPDSVHDILSRRYVQPINPSAPRPPPRTRPPPPPPQQYFDLLVLPDNATEVAKRINNKAEVREIELRQGRELKGLEKGKANLEASLAYTRGTESSQACATCSNKKRPRGPFKRCVVMEGEFDGACTNCRYNDDGKVCTFHRLNANPTKSGKPRSASAKPFTPKPRPPTRYRKRAQRQIQGQKAMGKEVAAEEGEDTGGEGDEGDVDNSSDIGSTEDTESEGDGDVPRNPWDLPYGPRKLRGG</sequence>
<feature type="compositionally biased region" description="Basic and acidic residues" evidence="1">
    <location>
        <begin position="14"/>
        <end position="27"/>
    </location>
</feature>
<name>A0A2J6TXG0_9HELO</name>
<evidence type="ECO:0000256" key="1">
    <source>
        <dbReference type="SAM" id="MobiDB-lite"/>
    </source>
</evidence>
<dbReference type="AlphaFoldDB" id="A0A2J6TXG0"/>
<feature type="compositionally biased region" description="Acidic residues" evidence="1">
    <location>
        <begin position="223"/>
        <end position="256"/>
    </location>
</feature>
<organism evidence="2 3">
    <name type="scientific">Hyaloscypha bicolor E</name>
    <dbReference type="NCBI Taxonomy" id="1095630"/>
    <lineage>
        <taxon>Eukaryota</taxon>
        <taxon>Fungi</taxon>
        <taxon>Dikarya</taxon>
        <taxon>Ascomycota</taxon>
        <taxon>Pezizomycotina</taxon>
        <taxon>Leotiomycetes</taxon>
        <taxon>Helotiales</taxon>
        <taxon>Hyaloscyphaceae</taxon>
        <taxon>Hyaloscypha</taxon>
        <taxon>Hyaloscypha bicolor</taxon>
    </lineage>
</organism>
<feature type="compositionally biased region" description="Basic residues" evidence="1">
    <location>
        <begin position="199"/>
        <end position="208"/>
    </location>
</feature>
<dbReference type="OrthoDB" id="3564681at2759"/>
<gene>
    <name evidence="2" type="ORF">K444DRAFT_308987</name>
</gene>
<evidence type="ECO:0000313" key="3">
    <source>
        <dbReference type="Proteomes" id="UP000235371"/>
    </source>
</evidence>
<dbReference type="GeneID" id="36579876"/>
<dbReference type="InParanoid" id="A0A2J6TXG0"/>
<dbReference type="Proteomes" id="UP000235371">
    <property type="component" value="Unassembled WGS sequence"/>
</dbReference>
<feature type="compositionally biased region" description="Gly residues" evidence="1">
    <location>
        <begin position="1"/>
        <end position="10"/>
    </location>
</feature>
<dbReference type="STRING" id="1095630.A0A2J6TXG0"/>
<dbReference type="InterPro" id="IPR022190">
    <property type="entry name" value="DUF3716"/>
</dbReference>
<keyword evidence="3" id="KW-1185">Reference proteome</keyword>
<dbReference type="EMBL" id="KZ613734">
    <property type="protein sequence ID" value="PMD67722.1"/>
    <property type="molecule type" value="Genomic_DNA"/>
</dbReference>
<feature type="region of interest" description="Disordered" evidence="1">
    <location>
        <begin position="1"/>
        <end position="72"/>
    </location>
</feature>
<accession>A0A2J6TXG0</accession>
<evidence type="ECO:0000313" key="2">
    <source>
        <dbReference type="EMBL" id="PMD67722.1"/>
    </source>
</evidence>
<dbReference type="Pfam" id="PF12511">
    <property type="entry name" value="DUF3716"/>
    <property type="match status" value="1"/>
</dbReference>